<evidence type="ECO:0000313" key="2">
    <source>
        <dbReference type="EMBL" id="MFD2672744.1"/>
    </source>
</evidence>
<dbReference type="Gene3D" id="3.80.30.30">
    <property type="match status" value="1"/>
</dbReference>
<dbReference type="Pfam" id="PF20903">
    <property type="entry name" value="SPL"/>
    <property type="match status" value="1"/>
</dbReference>
<dbReference type="RefSeq" id="WP_379930307.1">
    <property type="nucleotide sequence ID" value="NZ_JBHUMM010000043.1"/>
</dbReference>
<dbReference type="PANTHER" id="PTHR37822">
    <property type="entry name" value="SPORE PHOTOPRODUCT LYASE-RELATED"/>
    <property type="match status" value="1"/>
</dbReference>
<sequence length="354" mass="41125">MSTTTLEKPKRKTTKPFIPDLIYFEPAALDYPKGKRIHEWAEKEQIPIRITTSHNRITNLPGDTELEKYRNAKRTLVVGLRKTLKFDTSKPSAEYAIPISTGCMGHCHYCYLQTTLGAKPYVRIYVNTDDILEAAQGYIDERVPEITRFEAACTSDPVGIEHITGSLQDLITFMGKQEHGRLRFVTKYHHVEPLLNLEHNLHTRVRFSVNADYVIKNFEPGTSSFEERIEGASKIAKAGYPLGFIIAPIIWHEGWEQGYGELMEKLAEQVQVQDDTDLTFELIQHRFTKTAKRVIEQRYPKTKLEMDEAKRKYKWGRWGQGKYVYPDEQAEALRMFITEQIFLHFPDARIEYFT</sequence>
<dbReference type="NCBIfam" id="TIGR04070">
    <property type="entry name" value="photo_TT_lyase"/>
    <property type="match status" value="1"/>
</dbReference>
<dbReference type="Gene3D" id="3.40.50.12110">
    <property type="match status" value="1"/>
</dbReference>
<protein>
    <submittedName>
        <fullName evidence="2">Spore photoproduct lyase</fullName>
        <ecNumber evidence="2">4.1.99.14</ecNumber>
    </submittedName>
</protein>
<dbReference type="SFLD" id="SFLDF00292">
    <property type="entry name" value="spore_photoproduct_lyase_1"/>
    <property type="match status" value="1"/>
</dbReference>
<dbReference type="Proteomes" id="UP001597497">
    <property type="component" value="Unassembled WGS sequence"/>
</dbReference>
<gene>
    <name evidence="2" type="primary">splB</name>
    <name evidence="2" type="ORF">ACFSUC_14345</name>
</gene>
<feature type="domain" description="Radical SAM core" evidence="1">
    <location>
        <begin position="89"/>
        <end position="317"/>
    </location>
</feature>
<evidence type="ECO:0000313" key="3">
    <source>
        <dbReference type="Proteomes" id="UP001597497"/>
    </source>
</evidence>
<dbReference type="GO" id="GO:0016829">
    <property type="term" value="F:lyase activity"/>
    <property type="evidence" value="ECO:0007669"/>
    <property type="project" value="UniProtKB-KW"/>
</dbReference>
<accession>A0ABW5RDR5</accession>
<reference evidence="3" key="1">
    <citation type="journal article" date="2019" name="Int. J. Syst. Evol. Microbiol.">
        <title>The Global Catalogue of Microorganisms (GCM) 10K type strain sequencing project: providing services to taxonomists for standard genome sequencing and annotation.</title>
        <authorList>
            <consortium name="The Broad Institute Genomics Platform"/>
            <consortium name="The Broad Institute Genome Sequencing Center for Infectious Disease"/>
            <person name="Wu L."/>
            <person name="Ma J."/>
        </authorList>
    </citation>
    <scope>NUCLEOTIDE SEQUENCE [LARGE SCALE GENOMIC DNA]</scope>
    <source>
        <strain evidence="3">KCTC 33676</strain>
    </source>
</reference>
<dbReference type="InterPro" id="IPR034560">
    <property type="entry name" value="SPL_Bacilli"/>
</dbReference>
<dbReference type="PROSITE" id="PS51918">
    <property type="entry name" value="RADICAL_SAM"/>
    <property type="match status" value="1"/>
</dbReference>
<dbReference type="InterPro" id="IPR049539">
    <property type="entry name" value="SPL"/>
</dbReference>
<dbReference type="InterPro" id="IPR023897">
    <property type="entry name" value="SPL_firmicutes"/>
</dbReference>
<proteinExistence type="predicted"/>
<dbReference type="CDD" id="cd01335">
    <property type="entry name" value="Radical_SAM"/>
    <property type="match status" value="1"/>
</dbReference>
<name>A0ABW5RDR5_9BACL</name>
<evidence type="ECO:0000259" key="1">
    <source>
        <dbReference type="PROSITE" id="PS51918"/>
    </source>
</evidence>
<keyword evidence="2" id="KW-0456">Lyase</keyword>
<organism evidence="2 3">
    <name type="scientific">Marinicrinis sediminis</name>
    <dbReference type="NCBI Taxonomy" id="1652465"/>
    <lineage>
        <taxon>Bacteria</taxon>
        <taxon>Bacillati</taxon>
        <taxon>Bacillota</taxon>
        <taxon>Bacilli</taxon>
        <taxon>Bacillales</taxon>
        <taxon>Paenibacillaceae</taxon>
    </lineage>
</organism>
<dbReference type="InterPro" id="IPR007197">
    <property type="entry name" value="rSAM"/>
</dbReference>
<comment type="caution">
    <text evidence="2">The sequence shown here is derived from an EMBL/GenBank/DDBJ whole genome shotgun (WGS) entry which is preliminary data.</text>
</comment>
<dbReference type="EMBL" id="JBHUMM010000043">
    <property type="protein sequence ID" value="MFD2672744.1"/>
    <property type="molecule type" value="Genomic_DNA"/>
</dbReference>
<dbReference type="SFLD" id="SFLDG01079">
    <property type="entry name" value="spore_photoproduct_lyase_like"/>
    <property type="match status" value="1"/>
</dbReference>
<dbReference type="SFLD" id="SFLDS00029">
    <property type="entry name" value="Radical_SAM"/>
    <property type="match status" value="1"/>
</dbReference>
<dbReference type="EC" id="4.1.99.14" evidence="2"/>
<dbReference type="PANTHER" id="PTHR37822:SF2">
    <property type="entry name" value="SPORE PHOTOPRODUCT LYASE"/>
    <property type="match status" value="1"/>
</dbReference>
<keyword evidence="3" id="KW-1185">Reference proteome</keyword>